<proteinExistence type="predicted"/>
<dbReference type="AlphaFoldDB" id="A0A0A9HP63"/>
<accession>A0A0A9HP63</accession>
<name>A0A0A9HP63_ARUDO</name>
<evidence type="ECO:0000313" key="1">
    <source>
        <dbReference type="EMBL" id="JAE38950.1"/>
    </source>
</evidence>
<protein>
    <submittedName>
        <fullName evidence="1">Uncharacterized protein</fullName>
    </submittedName>
</protein>
<reference evidence="1" key="1">
    <citation type="submission" date="2014-09" db="EMBL/GenBank/DDBJ databases">
        <authorList>
            <person name="Magalhaes I.L.F."/>
            <person name="Oliveira U."/>
            <person name="Santos F.R."/>
            <person name="Vidigal T.H.D.A."/>
            <person name="Brescovit A.D."/>
            <person name="Santos A.J."/>
        </authorList>
    </citation>
    <scope>NUCLEOTIDE SEQUENCE</scope>
    <source>
        <tissue evidence="1">Shoot tissue taken approximately 20 cm above the soil surface</tissue>
    </source>
</reference>
<sequence length="42" mass="4836">MQAAWRPSHLTLSLANETRITKCKSQLTSIDRMFSKTNKVQN</sequence>
<reference evidence="1" key="2">
    <citation type="journal article" date="2015" name="Data Brief">
        <title>Shoot transcriptome of the giant reed, Arundo donax.</title>
        <authorList>
            <person name="Barrero R.A."/>
            <person name="Guerrero F.D."/>
            <person name="Moolhuijzen P."/>
            <person name="Goolsby J.A."/>
            <person name="Tidwell J."/>
            <person name="Bellgard S.E."/>
            <person name="Bellgard M.I."/>
        </authorList>
    </citation>
    <scope>NUCLEOTIDE SEQUENCE</scope>
    <source>
        <tissue evidence="1">Shoot tissue taken approximately 20 cm above the soil surface</tissue>
    </source>
</reference>
<organism evidence="1">
    <name type="scientific">Arundo donax</name>
    <name type="common">Giant reed</name>
    <name type="synonym">Donax arundinaceus</name>
    <dbReference type="NCBI Taxonomy" id="35708"/>
    <lineage>
        <taxon>Eukaryota</taxon>
        <taxon>Viridiplantae</taxon>
        <taxon>Streptophyta</taxon>
        <taxon>Embryophyta</taxon>
        <taxon>Tracheophyta</taxon>
        <taxon>Spermatophyta</taxon>
        <taxon>Magnoliopsida</taxon>
        <taxon>Liliopsida</taxon>
        <taxon>Poales</taxon>
        <taxon>Poaceae</taxon>
        <taxon>PACMAD clade</taxon>
        <taxon>Arundinoideae</taxon>
        <taxon>Arundineae</taxon>
        <taxon>Arundo</taxon>
    </lineage>
</organism>
<dbReference type="EMBL" id="GBRH01158946">
    <property type="protein sequence ID" value="JAE38950.1"/>
    <property type="molecule type" value="Transcribed_RNA"/>
</dbReference>